<comment type="caution">
    <text evidence="2">The sequence shown here is derived from an EMBL/GenBank/DDBJ whole genome shotgun (WGS) entry which is preliminary data.</text>
</comment>
<dbReference type="InterPro" id="IPR025293">
    <property type="entry name" value="YfiR/HmsC-like"/>
</dbReference>
<feature type="signal peptide" evidence="1">
    <location>
        <begin position="1"/>
        <end position="19"/>
    </location>
</feature>
<organism evidence="2 3">
    <name type="scientific">Candidatus Ozemobacter sibiricus</name>
    <dbReference type="NCBI Taxonomy" id="2268124"/>
    <lineage>
        <taxon>Bacteria</taxon>
        <taxon>Candidatus Ozemobacteria</taxon>
        <taxon>Candidatus Ozemobacterales</taxon>
        <taxon>Candidatus Ozemobacteraceae</taxon>
        <taxon>Candidatus Ozemobacter</taxon>
    </lineage>
</organism>
<dbReference type="EMBL" id="QOQW01000023">
    <property type="protein sequence ID" value="RCK78421.1"/>
    <property type="molecule type" value="Genomic_DNA"/>
</dbReference>
<reference evidence="2 3" key="1">
    <citation type="submission" date="2018-05" db="EMBL/GenBank/DDBJ databases">
        <title>A metagenomic window into the 2 km-deep terrestrial subsurface aquifer revealed taxonomically and functionally diverse microbial community comprising novel uncultured bacterial lineages.</title>
        <authorList>
            <person name="Kadnikov V.V."/>
            <person name="Mardanov A.V."/>
            <person name="Beletsky A.V."/>
            <person name="Banks D."/>
            <person name="Pimenov N.V."/>
            <person name="Frank Y.A."/>
            <person name="Karnachuk O.V."/>
            <person name="Ravin N.V."/>
        </authorList>
    </citation>
    <scope>NUCLEOTIDE SEQUENCE [LARGE SCALE GENOMIC DNA]</scope>
    <source>
        <strain evidence="2">BY5</strain>
    </source>
</reference>
<keyword evidence="2" id="KW-0812">Transmembrane</keyword>
<feature type="chain" id="PRO_5016727561" evidence="1">
    <location>
        <begin position="20"/>
        <end position="179"/>
    </location>
</feature>
<evidence type="ECO:0000313" key="2">
    <source>
        <dbReference type="EMBL" id="RCK78421.1"/>
    </source>
</evidence>
<protein>
    <submittedName>
        <fullName evidence="2">Putative transmembrane protein</fullName>
    </submittedName>
</protein>
<dbReference type="Pfam" id="PF13689">
    <property type="entry name" value="DUF4154"/>
    <property type="match status" value="1"/>
</dbReference>
<evidence type="ECO:0000313" key="3">
    <source>
        <dbReference type="Proteomes" id="UP000252355"/>
    </source>
</evidence>
<sequence>MVFLVVLTLLAGRPGLATAEDSLEAKVKTAYIFHLLQFAREPATAPAEGPAPPLRLAILGDDPIAPFLEQLAREPMTGRALHISRLPENADLDPSIHVVFLGRSLDKRLPQVLSRLHELPVLTISDIPLFPQRGGSIGFVKDRGKVRLQINLDRVKRQGWHIHAKVLEVARVVTTEGSP</sequence>
<proteinExistence type="predicted"/>
<keyword evidence="1" id="KW-0732">Signal</keyword>
<dbReference type="AlphaFoldDB" id="A0A367ZM27"/>
<dbReference type="Proteomes" id="UP000252355">
    <property type="component" value="Unassembled WGS sequence"/>
</dbReference>
<gene>
    <name evidence="2" type="ORF">OZSIB_1523</name>
</gene>
<name>A0A367ZM27_9BACT</name>
<evidence type="ECO:0000256" key="1">
    <source>
        <dbReference type="SAM" id="SignalP"/>
    </source>
</evidence>
<keyword evidence="2" id="KW-0472">Membrane</keyword>
<accession>A0A367ZM27</accession>